<dbReference type="EMBL" id="JABWRZ020000001">
    <property type="protein sequence ID" value="MBV4491674.1"/>
    <property type="molecule type" value="Genomic_DNA"/>
</dbReference>
<keyword evidence="1" id="KW-0812">Transmembrane</keyword>
<dbReference type="InterPro" id="IPR024744">
    <property type="entry name" value="CSS-motif_dom"/>
</dbReference>
<feature type="domain" description="Putative cyclic diguanylate phosphodiesterase CSS motif-containing" evidence="2">
    <location>
        <begin position="42"/>
        <end position="228"/>
    </location>
</feature>
<feature type="transmembrane region" description="Helical" evidence="1">
    <location>
        <begin position="234"/>
        <end position="253"/>
    </location>
</feature>
<keyword evidence="1" id="KW-1133">Transmembrane helix</keyword>
<dbReference type="Pfam" id="PF12792">
    <property type="entry name" value="CSS-motif"/>
    <property type="match status" value="1"/>
</dbReference>
<comment type="caution">
    <text evidence="3">The sequence shown here is derived from an EMBL/GenBank/DDBJ whole genome shotgun (WGS) entry which is preliminary data.</text>
</comment>
<sequence length="268" mass="29514">MATSKTHIINWRKLLLILAIGMIPVLSGLLVMDYQLERKLEENARISVQEAVFSIDQALDRMEASLEKTLPLAGKPCVEVLGALDQRVASSPHLRSLVLTRGKQAYCATDMDPLEYLSAFSGSGLQTQLAFDAPSSPNAAIIKIQKPHSDPGVIATAYGRLLRDELRAFQDGLTLLLEFNDLYIWSDGDSRDPQRPSQAEFSQRAVSKKYGYVVIGGYAKGYTAQEFRLSLHQVLPSLVLVGVASMFITYLGLPRTRKRTANTAAIDS</sequence>
<evidence type="ECO:0000313" key="3">
    <source>
        <dbReference type="EMBL" id="MBV4491674.1"/>
    </source>
</evidence>
<organism evidence="3 4">
    <name type="scientific">Pseudomonas oryzicola</name>
    <dbReference type="NCBI Taxonomy" id="485876"/>
    <lineage>
        <taxon>Bacteria</taxon>
        <taxon>Pseudomonadati</taxon>
        <taxon>Pseudomonadota</taxon>
        <taxon>Gammaproteobacteria</taxon>
        <taxon>Pseudomonadales</taxon>
        <taxon>Pseudomonadaceae</taxon>
        <taxon>Pseudomonas</taxon>
    </lineage>
</organism>
<keyword evidence="4" id="KW-1185">Reference proteome</keyword>
<dbReference type="RefSeq" id="WP_186676829.1">
    <property type="nucleotide sequence ID" value="NZ_JABWRZ020000001.1"/>
</dbReference>
<evidence type="ECO:0000259" key="2">
    <source>
        <dbReference type="Pfam" id="PF12792"/>
    </source>
</evidence>
<protein>
    <submittedName>
        <fullName evidence="3">CSS-motif domain-containing protein</fullName>
    </submittedName>
</protein>
<gene>
    <name evidence="3" type="ORF">HU760_013845</name>
</gene>
<reference evidence="3 4" key="1">
    <citation type="journal article" date="2020" name="Microorganisms">
        <title>Reliable Identification of Environmental Pseudomonas Isolates Using the rpoD Gene.</title>
        <authorList>
            <consortium name="The Broad Institute Genome Sequencing Platform"/>
            <person name="Girard L."/>
            <person name="Lood C."/>
            <person name="Rokni-Zadeh H."/>
            <person name="van Noort V."/>
            <person name="Lavigne R."/>
            <person name="De Mot R."/>
        </authorList>
    </citation>
    <scope>NUCLEOTIDE SEQUENCE [LARGE SCALE GENOMIC DNA]</scope>
    <source>
        <strain evidence="3 4">RD9SR1</strain>
    </source>
</reference>
<name>A0ABS6QBW7_9PSED</name>
<accession>A0ABS6QBW7</accession>
<evidence type="ECO:0000313" key="4">
    <source>
        <dbReference type="Proteomes" id="UP000609530"/>
    </source>
</evidence>
<keyword evidence="1" id="KW-0472">Membrane</keyword>
<proteinExistence type="predicted"/>
<evidence type="ECO:0000256" key="1">
    <source>
        <dbReference type="SAM" id="Phobius"/>
    </source>
</evidence>
<dbReference type="Proteomes" id="UP000609530">
    <property type="component" value="Unassembled WGS sequence"/>
</dbReference>
<feature type="transmembrane region" description="Helical" evidence="1">
    <location>
        <begin position="14"/>
        <end position="32"/>
    </location>
</feature>